<sequence length="510" mass="56317">MWVSCLLALLLLADLLEAQRAGLRLTDEARRNVRKRVTTMIRERLGRRSKEVCYDLLGCFPVDGPLLKKGPQDPKDLDTRFYLYKRGKESEGISYTDGRESLVSSHFDTAKPTKFIIHGFKGSSKDISARIVVEQLLNLEDSNVILLDWAKGAQGPSYRLSAANTQLVGKQLELILLDMISLGTSPSQIHIIGFSLGAHIAGYAGRSLSQRGIKLGRITGLDPASPLFRESFTSLPALSKEDAAFVDVIHTDGSILLTEGFGLLRALGHVDFFPNGGQDQPGCEYVFASVLVSHLEGTVNSSTICNHARGFQLFMESVTSKQDGCQFRSFPCISREHFRSGACFPSKCEINSTDGSCGIMGYNADLGLARGPLYMVTREERPFCGDQLQSIVVLSKNGLKPRSNILLSAKVEDDTTSFELRNEPRDPFQGYVYRGLSASMYGLYNSQLSNVTVTLVLRYAPRMIGEIIVAEYVRIANLDGDFWSYCGKPVIFETNDEFGVTTVNLTYKSC</sequence>
<comment type="similarity">
    <text evidence="2 4">Belongs to the AB hydrolase superfamily. Lipase family.</text>
</comment>
<dbReference type="PANTHER" id="PTHR11610">
    <property type="entry name" value="LIPASE"/>
    <property type="match status" value="1"/>
</dbReference>
<dbReference type="GO" id="GO:0016298">
    <property type="term" value="F:lipase activity"/>
    <property type="evidence" value="ECO:0007669"/>
    <property type="project" value="InterPro"/>
</dbReference>
<dbReference type="EMBL" id="OV725079">
    <property type="protein sequence ID" value="CAH1395698.1"/>
    <property type="molecule type" value="Genomic_DNA"/>
</dbReference>
<dbReference type="CDD" id="cd00707">
    <property type="entry name" value="Pancreat_lipase_like"/>
    <property type="match status" value="1"/>
</dbReference>
<evidence type="ECO:0000313" key="7">
    <source>
        <dbReference type="EMBL" id="CAH1395698.1"/>
    </source>
</evidence>
<feature type="chain" id="PRO_5040415328" description="Lipase domain-containing protein" evidence="5">
    <location>
        <begin position="19"/>
        <end position="510"/>
    </location>
</feature>
<dbReference type="Proteomes" id="UP001152798">
    <property type="component" value="Chromosome 3"/>
</dbReference>
<gene>
    <name evidence="7" type="ORF">NEZAVI_LOCUS5928</name>
</gene>
<dbReference type="OrthoDB" id="270009at2759"/>
<evidence type="ECO:0000256" key="1">
    <source>
        <dbReference type="ARBA" id="ARBA00004613"/>
    </source>
</evidence>
<protein>
    <recommendedName>
        <fullName evidence="6">Lipase domain-containing protein</fullName>
    </recommendedName>
</protein>
<evidence type="ECO:0000256" key="5">
    <source>
        <dbReference type="SAM" id="SignalP"/>
    </source>
</evidence>
<dbReference type="Pfam" id="PF00151">
    <property type="entry name" value="Lipase"/>
    <property type="match status" value="1"/>
</dbReference>
<evidence type="ECO:0000313" key="8">
    <source>
        <dbReference type="Proteomes" id="UP001152798"/>
    </source>
</evidence>
<dbReference type="AlphaFoldDB" id="A0A9P0H5B0"/>
<dbReference type="PRINTS" id="PR00821">
    <property type="entry name" value="TAGLIPASE"/>
</dbReference>
<feature type="signal peptide" evidence="5">
    <location>
        <begin position="1"/>
        <end position="18"/>
    </location>
</feature>
<accession>A0A9P0H5B0</accession>
<evidence type="ECO:0000256" key="4">
    <source>
        <dbReference type="RuleBase" id="RU004262"/>
    </source>
</evidence>
<evidence type="ECO:0000256" key="3">
    <source>
        <dbReference type="ARBA" id="ARBA00022525"/>
    </source>
</evidence>
<keyword evidence="8" id="KW-1185">Reference proteome</keyword>
<evidence type="ECO:0000259" key="6">
    <source>
        <dbReference type="Pfam" id="PF00151"/>
    </source>
</evidence>
<dbReference type="InterPro" id="IPR029058">
    <property type="entry name" value="AB_hydrolase_fold"/>
</dbReference>
<dbReference type="InterPro" id="IPR000734">
    <property type="entry name" value="TAG_lipase"/>
</dbReference>
<comment type="subcellular location">
    <subcellularLocation>
        <location evidence="1">Secreted</location>
    </subcellularLocation>
</comment>
<dbReference type="Gene3D" id="3.40.50.1820">
    <property type="entry name" value="alpha/beta hydrolase"/>
    <property type="match status" value="1"/>
</dbReference>
<dbReference type="GO" id="GO:0016042">
    <property type="term" value="P:lipid catabolic process"/>
    <property type="evidence" value="ECO:0007669"/>
    <property type="project" value="TreeGrafter"/>
</dbReference>
<keyword evidence="3" id="KW-0964">Secreted</keyword>
<feature type="domain" description="Lipase" evidence="6">
    <location>
        <begin position="52"/>
        <end position="383"/>
    </location>
</feature>
<reference evidence="7" key="1">
    <citation type="submission" date="2022-01" db="EMBL/GenBank/DDBJ databases">
        <authorList>
            <person name="King R."/>
        </authorList>
    </citation>
    <scope>NUCLEOTIDE SEQUENCE</scope>
</reference>
<name>A0A9P0H5B0_NEZVI</name>
<organism evidence="7 8">
    <name type="scientific">Nezara viridula</name>
    <name type="common">Southern green stink bug</name>
    <name type="synonym">Cimex viridulus</name>
    <dbReference type="NCBI Taxonomy" id="85310"/>
    <lineage>
        <taxon>Eukaryota</taxon>
        <taxon>Metazoa</taxon>
        <taxon>Ecdysozoa</taxon>
        <taxon>Arthropoda</taxon>
        <taxon>Hexapoda</taxon>
        <taxon>Insecta</taxon>
        <taxon>Pterygota</taxon>
        <taxon>Neoptera</taxon>
        <taxon>Paraneoptera</taxon>
        <taxon>Hemiptera</taxon>
        <taxon>Heteroptera</taxon>
        <taxon>Panheteroptera</taxon>
        <taxon>Pentatomomorpha</taxon>
        <taxon>Pentatomoidea</taxon>
        <taxon>Pentatomidae</taxon>
        <taxon>Pentatominae</taxon>
        <taxon>Nezara</taxon>
    </lineage>
</organism>
<evidence type="ECO:0000256" key="2">
    <source>
        <dbReference type="ARBA" id="ARBA00010701"/>
    </source>
</evidence>
<dbReference type="InterPro" id="IPR033906">
    <property type="entry name" value="Lipase_N"/>
</dbReference>
<dbReference type="PANTHER" id="PTHR11610:SF186">
    <property type="entry name" value="FI22312P1"/>
    <property type="match status" value="1"/>
</dbReference>
<dbReference type="SUPFAM" id="SSF53474">
    <property type="entry name" value="alpha/beta-Hydrolases"/>
    <property type="match status" value="1"/>
</dbReference>
<keyword evidence="5" id="KW-0732">Signal</keyword>
<proteinExistence type="inferred from homology"/>
<dbReference type="InterPro" id="IPR013818">
    <property type="entry name" value="Lipase"/>
</dbReference>
<dbReference type="GO" id="GO:0005615">
    <property type="term" value="C:extracellular space"/>
    <property type="evidence" value="ECO:0007669"/>
    <property type="project" value="TreeGrafter"/>
</dbReference>